<dbReference type="PANTHER" id="PTHR17614">
    <property type="entry name" value="ZINC FINGER-CONTAINING"/>
    <property type="match status" value="1"/>
</dbReference>
<dbReference type="PANTHER" id="PTHR17614:SF12">
    <property type="entry name" value="ZINC FINGER PROTEIN 804B"/>
    <property type="match status" value="1"/>
</dbReference>
<dbReference type="GO" id="GO:0005634">
    <property type="term" value="C:nucleus"/>
    <property type="evidence" value="ECO:0007669"/>
    <property type="project" value="TreeGrafter"/>
</dbReference>
<dbReference type="PROSITE" id="PS00028">
    <property type="entry name" value="ZINC_FINGER_C2H2_1"/>
    <property type="match status" value="1"/>
</dbReference>
<feature type="region of interest" description="Disordered" evidence="4">
    <location>
        <begin position="300"/>
        <end position="330"/>
    </location>
</feature>
<feature type="domain" description="C2H2-type" evidence="5">
    <location>
        <begin position="58"/>
        <end position="80"/>
    </location>
</feature>
<feature type="compositionally biased region" description="Low complexity" evidence="4">
    <location>
        <begin position="854"/>
        <end position="882"/>
    </location>
</feature>
<dbReference type="Proteomes" id="UP000579941">
    <property type="component" value="Unassembled WGS sequence"/>
</dbReference>
<evidence type="ECO:0000259" key="5">
    <source>
        <dbReference type="PROSITE" id="PS00028"/>
    </source>
</evidence>
<gene>
    <name evidence="6" type="primary">Znf804b</name>
    <name evidence="6" type="ORF">GYMTIB_R07827</name>
</gene>
<keyword evidence="2" id="KW-0863">Zinc-finger</keyword>
<reference evidence="6 7" key="1">
    <citation type="submission" date="2019-09" db="EMBL/GenBank/DDBJ databases">
        <title>Bird 10,000 Genomes (B10K) Project - Family phase.</title>
        <authorList>
            <person name="Zhang G."/>
        </authorList>
    </citation>
    <scope>NUCLEOTIDE SEQUENCE [LARGE SCALE GENOMIC DNA]</scope>
    <source>
        <strain evidence="6">B10K-DU-002-05</strain>
        <tissue evidence="6">Muscle</tissue>
    </source>
</reference>
<dbReference type="SUPFAM" id="SSF57667">
    <property type="entry name" value="beta-beta-alpha zinc fingers"/>
    <property type="match status" value="1"/>
</dbReference>
<feature type="region of interest" description="Disordered" evidence="4">
    <location>
        <begin position="951"/>
        <end position="972"/>
    </location>
</feature>
<feature type="compositionally biased region" description="Basic and acidic residues" evidence="4">
    <location>
        <begin position="507"/>
        <end position="525"/>
    </location>
</feature>
<dbReference type="InterPro" id="IPR052445">
    <property type="entry name" value="ZnF-G_patch_domain"/>
</dbReference>
<keyword evidence="7" id="KW-1185">Reference proteome</keyword>
<keyword evidence="1" id="KW-0479">Metal-binding</keyword>
<dbReference type="InterPro" id="IPR036236">
    <property type="entry name" value="Znf_C2H2_sf"/>
</dbReference>
<keyword evidence="3" id="KW-0862">Zinc</keyword>
<name>A0A7L1AJ47_GYMTI</name>
<organism evidence="6 7">
    <name type="scientific">Gymnorhina tibicen</name>
    <name type="common">Australian magpie</name>
    <name type="synonym">Cracticus tibicen</name>
    <dbReference type="NCBI Taxonomy" id="9132"/>
    <lineage>
        <taxon>Eukaryota</taxon>
        <taxon>Metazoa</taxon>
        <taxon>Chordata</taxon>
        <taxon>Craniata</taxon>
        <taxon>Vertebrata</taxon>
        <taxon>Euteleostomi</taxon>
        <taxon>Archelosauria</taxon>
        <taxon>Archosauria</taxon>
        <taxon>Dinosauria</taxon>
        <taxon>Saurischia</taxon>
        <taxon>Theropoda</taxon>
        <taxon>Coelurosauria</taxon>
        <taxon>Aves</taxon>
        <taxon>Neognathae</taxon>
        <taxon>Neoaves</taxon>
        <taxon>Telluraves</taxon>
        <taxon>Australaves</taxon>
        <taxon>Passeriformes</taxon>
        <taxon>Artamidae</taxon>
        <taxon>Gymnorhina</taxon>
    </lineage>
</organism>
<protein>
    <submittedName>
        <fullName evidence="6">Z804B protein</fullName>
    </submittedName>
</protein>
<evidence type="ECO:0000313" key="7">
    <source>
        <dbReference type="Proteomes" id="UP000579941"/>
    </source>
</evidence>
<comment type="caution">
    <text evidence="6">The sequence shown here is derived from an EMBL/GenBank/DDBJ whole genome shotgun (WGS) entry which is preliminary data.</text>
</comment>
<feature type="compositionally biased region" description="Basic residues" evidence="4">
    <location>
        <begin position="831"/>
        <end position="853"/>
    </location>
</feature>
<feature type="compositionally biased region" description="Basic and acidic residues" evidence="4">
    <location>
        <begin position="313"/>
        <end position="330"/>
    </location>
</feature>
<evidence type="ECO:0000313" key="6">
    <source>
        <dbReference type="EMBL" id="NXM37993.1"/>
    </source>
</evidence>
<dbReference type="InterPro" id="IPR013087">
    <property type="entry name" value="Znf_C2H2_type"/>
</dbReference>
<evidence type="ECO:0000256" key="4">
    <source>
        <dbReference type="SAM" id="MobiDB-lite"/>
    </source>
</evidence>
<feature type="compositionally biased region" description="Low complexity" evidence="4">
    <location>
        <begin position="682"/>
        <end position="704"/>
    </location>
</feature>
<evidence type="ECO:0000256" key="3">
    <source>
        <dbReference type="ARBA" id="ARBA00022833"/>
    </source>
</evidence>
<sequence length="1364" mass="152998">MACYLVISSRHLSNGHYRGIKGVFRGPLCKKGARSPDYAEKEKAAAKALEDVKANFYCELCDKQYHKHQEFDNHINSYDHAHKQRLKDLKQREFARNVASKSWKDEKKQEKALKRLHQLAELRKQSEWQVFKTCMSITGSGPLLKAPRLVLEKQQSPDGIFLYKGSKFTASSQRTITSEGQGFSKSILEKKQLIISRHHAPTERHHALGNHVSQMFPDSTSTSQRAGVSFSFSKKVPLKLESSASVFSENSEEGNDCSESPNHKKKQAVEGCHSVTLLEEHLKASLDKKSSITQDQMDLENSAPSHVAAKPKMLKENDKSSDRESEEKFRANPLFSKVKIQLSNLNFSASLRETEKENKLNESEQFLETPISSSCQASNFFTRLSTYKRSNAHLPAQLSELPQQPAPELTCSSNINDSPGVIKRERSLEISETTDRNMETLPKETMVKEVKPQALPFLHVVSKDGTTALQWPTELLLFTKTEPCISYGCNPLYFDFRLSLNHRDGKQHETNKESCKDLSKNKTADENEPSGLIKHKQMSNEQDNQLLKPKKIKVSLNPRKAKQKVESDTGKEINENGQKCIADYLNENIPKVPAYLDVSQKDYVTEKSLYTTTLRRPLKHHFHSCERKTQNIRNESISFSAFMSRIKNPKSAKCHLIDSEEKYENQNDCRSLQDVVSCSSDISDSGKDSSGSFFSCKSSSNSRYSDNEGCGSYTRCWRFPSPQKSSSGRHSSYSDTSVSSTSSYMSYMSPTSSNHSRNNLLCFCKRKNKTDERHKCKHRKHKCTFTSDDTDEDYLCHSRSHRTRNCTQRGTIKYRRCSRHKVLQIRDTSKHSRCRHQHFGKAHSRSRSYHKSKSGSTSDSRSSERSSSSRISRGSSSGSFSKQTDNCDKTKENAERGSNTEPEKAETAYYYSLNVNSQSINFATCSSQNLATDICGKRKSMTAKLLLERVQSKKTQEQMHDSERFSNSSGVELKDDSQSHFALQFSSSADDTAVLPLPEKVLSMGKNDMGHNEISLLENSVKKNSSEASDITNVTLSPGTDYDHCVLKDIIQIETGYQSPSIKRNTAIKEQSSLFISEVQPFTQSCDPVPNDFPGAFPSNRYSVVANSTETKEELHDVNMDLNRAEGSSDSFCDNAMQKYGDTLNDLEVYSKSTSPPLTQQPITFTPEEVDKYRLLQLQAQQHMQKQLLAKHLKVLPAPGPAAFSATPAVPALPVQQQATVTTIHHTLLQRFAVSASVHPHGSHLSLAPLHPLSQAHFAPISLSPLAPALIPTHPALLTGHPLHLVSATPLHPSPLSFPALPHTAYIPALFAPHLNTATPSAIHPNHLVHPLFQGQDPHHYSCSIQTQQLPTTKEVFSISSYLN</sequence>
<accession>A0A7L1AJ47</accession>
<feature type="non-terminal residue" evidence="6">
    <location>
        <position position="1364"/>
    </location>
</feature>
<feature type="non-terminal residue" evidence="6">
    <location>
        <position position="1"/>
    </location>
</feature>
<dbReference type="EMBL" id="VXAZ01000550">
    <property type="protein sequence ID" value="NXM37993.1"/>
    <property type="molecule type" value="Genomic_DNA"/>
</dbReference>
<evidence type="ECO:0000256" key="2">
    <source>
        <dbReference type="ARBA" id="ARBA00022771"/>
    </source>
</evidence>
<dbReference type="GO" id="GO:0008270">
    <property type="term" value="F:zinc ion binding"/>
    <property type="evidence" value="ECO:0007669"/>
    <property type="project" value="UniProtKB-KW"/>
</dbReference>
<feature type="region of interest" description="Disordered" evidence="4">
    <location>
        <begin position="682"/>
        <end position="707"/>
    </location>
</feature>
<feature type="compositionally biased region" description="Basic and acidic residues" evidence="4">
    <location>
        <begin position="951"/>
        <end position="964"/>
    </location>
</feature>
<evidence type="ECO:0000256" key="1">
    <source>
        <dbReference type="ARBA" id="ARBA00022723"/>
    </source>
</evidence>
<feature type="region of interest" description="Disordered" evidence="4">
    <location>
        <begin position="507"/>
        <end position="547"/>
    </location>
</feature>
<feature type="compositionally biased region" description="Basic and acidic residues" evidence="4">
    <location>
        <begin position="885"/>
        <end position="895"/>
    </location>
</feature>
<proteinExistence type="predicted"/>
<feature type="region of interest" description="Disordered" evidence="4">
    <location>
        <begin position="827"/>
        <end position="903"/>
    </location>
</feature>